<feature type="signal peptide" evidence="6">
    <location>
        <begin position="1"/>
        <end position="23"/>
    </location>
</feature>
<dbReference type="InterPro" id="IPR015631">
    <property type="entry name" value="CD2/SLAM_rcpt"/>
</dbReference>
<feature type="chain" id="PRO_5034051538" description="Ig-like domain-containing protein" evidence="6">
    <location>
        <begin position="24"/>
        <end position="401"/>
    </location>
</feature>
<name>A0A8C9F6E7_PAVCR</name>
<dbReference type="SUPFAM" id="SSF48726">
    <property type="entry name" value="Immunoglobulin"/>
    <property type="match status" value="2"/>
</dbReference>
<comment type="subcellular location">
    <subcellularLocation>
        <location evidence="1">Membrane</location>
    </subcellularLocation>
</comment>
<evidence type="ECO:0000256" key="5">
    <source>
        <dbReference type="SAM" id="Phobius"/>
    </source>
</evidence>
<dbReference type="PANTHER" id="PTHR12080">
    <property type="entry name" value="SIGNALING LYMPHOCYTIC ACTIVATION MOLECULE"/>
    <property type="match status" value="1"/>
</dbReference>
<dbReference type="InterPro" id="IPR013783">
    <property type="entry name" value="Ig-like_fold"/>
</dbReference>
<evidence type="ECO:0000256" key="1">
    <source>
        <dbReference type="ARBA" id="ARBA00004370"/>
    </source>
</evidence>
<dbReference type="Gene3D" id="2.60.40.10">
    <property type="entry name" value="Immunoglobulins"/>
    <property type="match status" value="3"/>
</dbReference>
<dbReference type="GO" id="GO:0016020">
    <property type="term" value="C:membrane"/>
    <property type="evidence" value="ECO:0007669"/>
    <property type="project" value="UniProtKB-SubCell"/>
</dbReference>
<accession>A0A8C9F6E7</accession>
<dbReference type="InterPro" id="IPR015632">
    <property type="entry name" value="CD2"/>
</dbReference>
<evidence type="ECO:0000259" key="7">
    <source>
        <dbReference type="PROSITE" id="PS50835"/>
    </source>
</evidence>
<dbReference type="PRINTS" id="PR01870">
    <property type="entry name" value="CD2ANTIGEN"/>
</dbReference>
<dbReference type="AlphaFoldDB" id="A0A8C9F6E7"/>
<evidence type="ECO:0000256" key="4">
    <source>
        <dbReference type="ARBA" id="ARBA00023180"/>
    </source>
</evidence>
<keyword evidence="9" id="KW-1185">Reference proteome</keyword>
<evidence type="ECO:0000313" key="8">
    <source>
        <dbReference type="Ensembl" id="ENSPSTP00000010188.1"/>
    </source>
</evidence>
<dbReference type="SMART" id="SM00409">
    <property type="entry name" value="IG"/>
    <property type="match status" value="2"/>
</dbReference>
<keyword evidence="2 6" id="KW-0732">Signal</keyword>
<dbReference type="PANTHER" id="PTHR12080:SF134">
    <property type="entry name" value="CD48 ANTIGEN"/>
    <property type="match status" value="1"/>
</dbReference>
<dbReference type="InterPro" id="IPR007110">
    <property type="entry name" value="Ig-like_dom"/>
</dbReference>
<reference evidence="8" key="2">
    <citation type="submission" date="2025-09" db="UniProtKB">
        <authorList>
            <consortium name="Ensembl"/>
        </authorList>
    </citation>
    <scope>IDENTIFICATION</scope>
</reference>
<dbReference type="Ensembl" id="ENSPSTT00000010696.1">
    <property type="protein sequence ID" value="ENSPSTP00000010188.1"/>
    <property type="gene ID" value="ENSPSTG00000007197.1"/>
</dbReference>
<feature type="transmembrane region" description="Helical" evidence="5">
    <location>
        <begin position="204"/>
        <end position="229"/>
    </location>
</feature>
<reference evidence="8" key="1">
    <citation type="submission" date="2025-08" db="UniProtKB">
        <authorList>
            <consortium name="Ensembl"/>
        </authorList>
    </citation>
    <scope>IDENTIFICATION</scope>
</reference>
<keyword evidence="3 5" id="KW-0472">Membrane</keyword>
<keyword evidence="4" id="KW-0325">Glycoprotein</keyword>
<keyword evidence="5" id="KW-1133">Transmembrane helix</keyword>
<keyword evidence="5" id="KW-0812">Transmembrane</keyword>
<dbReference type="PROSITE" id="PS50835">
    <property type="entry name" value="IG_LIKE"/>
    <property type="match status" value="1"/>
</dbReference>
<feature type="domain" description="Ig-like" evidence="7">
    <location>
        <begin position="115"/>
        <end position="191"/>
    </location>
</feature>
<dbReference type="InterPro" id="IPR036179">
    <property type="entry name" value="Ig-like_dom_sf"/>
</dbReference>
<organism evidence="8 9">
    <name type="scientific">Pavo cristatus</name>
    <name type="common">Indian peafowl</name>
    <name type="synonym">Blue peafowl</name>
    <dbReference type="NCBI Taxonomy" id="9049"/>
    <lineage>
        <taxon>Eukaryota</taxon>
        <taxon>Metazoa</taxon>
        <taxon>Chordata</taxon>
        <taxon>Craniata</taxon>
        <taxon>Vertebrata</taxon>
        <taxon>Euteleostomi</taxon>
        <taxon>Archelosauria</taxon>
        <taxon>Archosauria</taxon>
        <taxon>Dinosauria</taxon>
        <taxon>Saurischia</taxon>
        <taxon>Theropoda</taxon>
        <taxon>Coelurosauria</taxon>
        <taxon>Aves</taxon>
        <taxon>Neognathae</taxon>
        <taxon>Galloanserae</taxon>
        <taxon>Galliformes</taxon>
        <taxon>Phasianidae</taxon>
        <taxon>Phasianinae</taxon>
        <taxon>Pavo</taxon>
    </lineage>
</organism>
<proteinExistence type="predicted"/>
<evidence type="ECO:0000256" key="3">
    <source>
        <dbReference type="ARBA" id="ARBA00023136"/>
    </source>
</evidence>
<sequence length="401" mass="45010">MDFNSPFILQCLLVITTVTDGSATMIDVFSGSSAKFPVGVESFQNVPILIWNNNNCSMTVENDALLAECHPSSKRWLKLENGSLVLRRVEREDEGNYEFYFNNSKVFFTLKVFEPIIDARCFPNGTAELTCDVDSNESLTFEWLLNNSWLNAHEACIKDGGKKVRLEKTVPGEFVCKVKHNHGLMRTRPIVLSCSYGDLLQYPWFIYILAGCAGAAAILVAVVSSLICCCMRRKHKFIPVPSEEEKDDGITMSVVSSEGVKSPPDGDHVEAQAAQVDCPPMPGTSTINIYKAVNETALLSFTAENMYETVWSRDNERLLQMKDKKIKYYVEKTQCRCKVLLNGTLRIERLVKEDSGIYKVSAYDKNGKLKANETIVLIILGEFLLSPYQSKDVSLCWKPSL</sequence>
<evidence type="ECO:0000256" key="6">
    <source>
        <dbReference type="SAM" id="SignalP"/>
    </source>
</evidence>
<dbReference type="Proteomes" id="UP000694428">
    <property type="component" value="Unplaced"/>
</dbReference>
<evidence type="ECO:0000313" key="9">
    <source>
        <dbReference type="Proteomes" id="UP000694428"/>
    </source>
</evidence>
<evidence type="ECO:0000256" key="2">
    <source>
        <dbReference type="ARBA" id="ARBA00022729"/>
    </source>
</evidence>
<dbReference type="InterPro" id="IPR003599">
    <property type="entry name" value="Ig_sub"/>
</dbReference>
<protein>
    <recommendedName>
        <fullName evidence="7">Ig-like domain-containing protein</fullName>
    </recommendedName>
</protein>